<comment type="similarity">
    <text evidence="1">Belongs to the ABC transporter superfamily.</text>
</comment>
<keyword evidence="7" id="KW-1185">Reference proteome</keyword>
<dbReference type="InterPro" id="IPR003593">
    <property type="entry name" value="AAA+_ATPase"/>
</dbReference>
<dbReference type="Gene3D" id="3.40.50.300">
    <property type="entry name" value="P-loop containing nucleotide triphosphate hydrolases"/>
    <property type="match status" value="1"/>
</dbReference>
<dbReference type="InterPro" id="IPR017871">
    <property type="entry name" value="ABC_transporter-like_CS"/>
</dbReference>
<keyword evidence="4 6" id="KW-0067">ATP-binding</keyword>
<dbReference type="EMBL" id="LLKB01000007">
    <property type="protein sequence ID" value="KQC84107.1"/>
    <property type="molecule type" value="Genomic_DNA"/>
</dbReference>
<comment type="caution">
    <text evidence="6">The sequence shown here is derived from an EMBL/GenBank/DDBJ whole genome shotgun (WGS) entry which is preliminary data.</text>
</comment>
<dbReference type="PROSITE" id="PS00211">
    <property type="entry name" value="ABC_TRANSPORTER_1"/>
    <property type="match status" value="1"/>
</dbReference>
<evidence type="ECO:0000256" key="2">
    <source>
        <dbReference type="ARBA" id="ARBA00022448"/>
    </source>
</evidence>
<dbReference type="GO" id="GO:0005524">
    <property type="term" value="F:ATP binding"/>
    <property type="evidence" value="ECO:0007669"/>
    <property type="project" value="UniProtKB-KW"/>
</dbReference>
<feature type="domain" description="ABC transporter" evidence="5">
    <location>
        <begin position="5"/>
        <end position="221"/>
    </location>
</feature>
<dbReference type="PANTHER" id="PTHR43335">
    <property type="entry name" value="ABC TRANSPORTER, ATP-BINDING PROTEIN"/>
    <property type="match status" value="1"/>
</dbReference>
<dbReference type="RefSeq" id="WP_055946323.1">
    <property type="nucleotide sequence ID" value="NZ_JAQDCV010000009.1"/>
</dbReference>
<accession>A0AAW3JLV7</accession>
<sequence length="221" mass="24876">MKHTIVLNNVSKQIKDVEILKDINVKLETGKVYGFIGKNGSGKTMILRLIAGLIKADKGEMQIDGKAVEFNSRYPLSVGIIIENAGLYREFTGKENLRFLASIKGIIGEKEIEYALSRVGLDPNDKRTVRKYSLGMRQRLIFAQAIMEKPDILLLDEPTNALDKDGVNLIRKIILEEKERGTLICLASHNEEDIGILCDETYKIETGKILKHQYSGEQNEI</sequence>
<dbReference type="InterPro" id="IPR003439">
    <property type="entry name" value="ABC_transporter-like_ATP-bd"/>
</dbReference>
<evidence type="ECO:0000313" key="7">
    <source>
        <dbReference type="Proteomes" id="UP000050833"/>
    </source>
</evidence>
<proteinExistence type="inferred from homology"/>
<dbReference type="SUPFAM" id="SSF52540">
    <property type="entry name" value="P-loop containing nucleoside triphosphate hydrolases"/>
    <property type="match status" value="1"/>
</dbReference>
<dbReference type="AlphaFoldDB" id="A0AAW3JLV7"/>
<reference evidence="6 7" key="1">
    <citation type="submission" date="2015-10" db="EMBL/GenBank/DDBJ databases">
        <title>Butyribacter intestini gen. nov., sp. nov., a butyric acid-producing bacterium of the family Lachnospiraceae isolated from the human faeces.</title>
        <authorList>
            <person name="Zou Y."/>
            <person name="Xue W."/>
            <person name="Luo G."/>
            <person name="Lv M."/>
        </authorList>
    </citation>
    <scope>NUCLEOTIDE SEQUENCE [LARGE SCALE GENOMIC DNA]</scope>
    <source>
        <strain evidence="6 7">TF01-11</strain>
    </source>
</reference>
<evidence type="ECO:0000313" key="6">
    <source>
        <dbReference type="EMBL" id="KQC84107.1"/>
    </source>
</evidence>
<dbReference type="Pfam" id="PF00005">
    <property type="entry name" value="ABC_tran"/>
    <property type="match status" value="1"/>
</dbReference>
<dbReference type="PANTHER" id="PTHR43335:SF4">
    <property type="entry name" value="ABC TRANSPORTER, ATP-BINDING PROTEIN"/>
    <property type="match status" value="1"/>
</dbReference>
<evidence type="ECO:0000256" key="4">
    <source>
        <dbReference type="ARBA" id="ARBA00022840"/>
    </source>
</evidence>
<keyword evidence="3" id="KW-0547">Nucleotide-binding</keyword>
<evidence type="ECO:0000259" key="5">
    <source>
        <dbReference type="PROSITE" id="PS50893"/>
    </source>
</evidence>
<dbReference type="GO" id="GO:0016887">
    <property type="term" value="F:ATP hydrolysis activity"/>
    <property type="evidence" value="ECO:0007669"/>
    <property type="project" value="InterPro"/>
</dbReference>
<keyword evidence="2" id="KW-0813">Transport</keyword>
<evidence type="ECO:0000256" key="3">
    <source>
        <dbReference type="ARBA" id="ARBA00022741"/>
    </source>
</evidence>
<name>A0AAW3JLV7_9FIRM</name>
<dbReference type="PROSITE" id="PS50893">
    <property type="entry name" value="ABC_TRANSPORTER_2"/>
    <property type="match status" value="1"/>
</dbReference>
<dbReference type="Proteomes" id="UP000050833">
    <property type="component" value="Unassembled WGS sequence"/>
</dbReference>
<dbReference type="SMART" id="SM00382">
    <property type="entry name" value="AAA"/>
    <property type="match status" value="1"/>
</dbReference>
<dbReference type="InterPro" id="IPR027417">
    <property type="entry name" value="P-loop_NTPase"/>
</dbReference>
<evidence type="ECO:0000256" key="1">
    <source>
        <dbReference type="ARBA" id="ARBA00005417"/>
    </source>
</evidence>
<organism evidence="6 7">
    <name type="scientific">Butyribacter intestini</name>
    <dbReference type="NCBI Taxonomy" id="1703332"/>
    <lineage>
        <taxon>Bacteria</taxon>
        <taxon>Bacillati</taxon>
        <taxon>Bacillota</taxon>
        <taxon>Clostridia</taxon>
        <taxon>Lachnospirales</taxon>
        <taxon>Lachnospiraceae</taxon>
        <taxon>Butyribacter</taxon>
    </lineage>
</organism>
<protein>
    <submittedName>
        <fullName evidence="6">Multidrug ABC transporter ATP-binding protein</fullName>
    </submittedName>
</protein>
<gene>
    <name evidence="6" type="ORF">APZ18_14410</name>
</gene>